<accession>A0ABT4JZ73</accession>
<dbReference type="Proteomes" id="UP001149719">
    <property type="component" value="Unassembled WGS sequence"/>
</dbReference>
<dbReference type="Gene3D" id="3.90.226.10">
    <property type="entry name" value="2-enoyl-CoA Hydratase, Chain A, domain 1"/>
    <property type="match status" value="1"/>
</dbReference>
<dbReference type="NCBIfam" id="NF004127">
    <property type="entry name" value="PRK05617.1"/>
    <property type="match status" value="1"/>
</dbReference>
<gene>
    <name evidence="5" type="ORF">O1D97_19295</name>
</gene>
<dbReference type="PANTHER" id="PTHR43176">
    <property type="entry name" value="3-HYDROXYISOBUTYRYL-COA HYDROLASE-RELATED"/>
    <property type="match status" value="1"/>
</dbReference>
<dbReference type="InterPro" id="IPR032259">
    <property type="entry name" value="HIBYL-CoA-H"/>
</dbReference>
<sequence length="368" mass="41751">MSCVTFIEHNTQGGNILGEIRLNAEKSLNALNWEMVQRIRPQLEAWQNDERICAVLLGSEGEKAFCAGGDIVKLYEAINKTDDKSGMDAFFHHEYALDYYLHTYSKPLIGWGKGIVMGGGMGLFNACHFRVVTETSHLAMPEVNIGLYPDVGASWFLNHLPKRNGLFLGLTACAIHANDAIFLGLADRAIANSMRYELLDRLLSESWDKPAMEVIDSILRQLETSSKTVFSQLPHPIQDHQDWINDAMAKDNVVDIVNGVLAINSEDTWVTKIQHTLKYGSPVSMHIIKRQLDRCRHASLKEVFQTELDLTVKISRQRELSEGIRALLIDKDRQPQWTYSNVEQVDTHFIDGFFESPWTENTHPLRDL</sequence>
<comment type="caution">
    <text evidence="5">The sequence shown here is derived from an EMBL/GenBank/DDBJ whole genome shotgun (WGS) entry which is preliminary data.</text>
</comment>
<dbReference type="PANTHER" id="PTHR43176:SF3">
    <property type="entry name" value="3-HYDROXYISOBUTYRYL-COA HYDROLASE, MITOCHONDRIAL"/>
    <property type="match status" value="1"/>
</dbReference>
<dbReference type="InterPro" id="IPR029045">
    <property type="entry name" value="ClpP/crotonase-like_dom_sf"/>
</dbReference>
<organism evidence="5 6">
    <name type="scientific">Marinomonas phaeophyticola</name>
    <dbReference type="NCBI Taxonomy" id="3004091"/>
    <lineage>
        <taxon>Bacteria</taxon>
        <taxon>Pseudomonadati</taxon>
        <taxon>Pseudomonadota</taxon>
        <taxon>Gammaproteobacteria</taxon>
        <taxon>Oceanospirillales</taxon>
        <taxon>Oceanospirillaceae</taxon>
        <taxon>Marinomonas</taxon>
    </lineage>
</organism>
<dbReference type="SUPFAM" id="SSF52096">
    <property type="entry name" value="ClpP/crotonase"/>
    <property type="match status" value="1"/>
</dbReference>
<reference evidence="5" key="1">
    <citation type="submission" date="2022-12" db="EMBL/GenBank/DDBJ databases">
        <title>Marinomonas 15G1-11 sp. nov, isolated from marine algae.</title>
        <authorList>
            <person name="Butt M."/>
            <person name="Choi D.G."/>
            <person name="Kim J.M."/>
            <person name="Lee J.K."/>
            <person name="Baek J.H."/>
            <person name="Jeon C.O."/>
        </authorList>
    </citation>
    <scope>NUCLEOTIDE SEQUENCE</scope>
    <source>
        <strain evidence="5">15G1-11</strain>
    </source>
</reference>
<comment type="catalytic activity">
    <reaction evidence="1">
        <text>3-hydroxy-2-methylpropanoyl-CoA + H2O = 3-hydroxy-2-methylpropanoate + CoA + H(+)</text>
        <dbReference type="Rhea" id="RHEA:20888"/>
        <dbReference type="ChEBI" id="CHEBI:11805"/>
        <dbReference type="ChEBI" id="CHEBI:15377"/>
        <dbReference type="ChEBI" id="CHEBI:15378"/>
        <dbReference type="ChEBI" id="CHEBI:57287"/>
        <dbReference type="ChEBI" id="CHEBI:57340"/>
        <dbReference type="EC" id="3.1.2.4"/>
    </reaction>
</comment>
<evidence type="ECO:0000256" key="1">
    <source>
        <dbReference type="ARBA" id="ARBA00001709"/>
    </source>
</evidence>
<evidence type="ECO:0000259" key="4">
    <source>
        <dbReference type="Pfam" id="PF16113"/>
    </source>
</evidence>
<evidence type="ECO:0000256" key="2">
    <source>
        <dbReference type="ARBA" id="ARBA00011915"/>
    </source>
</evidence>
<dbReference type="EMBL" id="JAPUBN010000024">
    <property type="protein sequence ID" value="MCZ2723702.1"/>
    <property type="molecule type" value="Genomic_DNA"/>
</dbReference>
<evidence type="ECO:0000313" key="6">
    <source>
        <dbReference type="Proteomes" id="UP001149719"/>
    </source>
</evidence>
<protein>
    <recommendedName>
        <fullName evidence="2">3-hydroxyisobutyryl-CoA hydrolase</fullName>
        <ecNumber evidence="2">3.1.2.4</ecNumber>
    </recommendedName>
</protein>
<evidence type="ECO:0000256" key="3">
    <source>
        <dbReference type="ARBA" id="ARBA00022801"/>
    </source>
</evidence>
<keyword evidence="6" id="KW-1185">Reference proteome</keyword>
<dbReference type="RefSeq" id="WP_269127848.1">
    <property type="nucleotide sequence ID" value="NZ_JAPUBN010000024.1"/>
</dbReference>
<keyword evidence="3" id="KW-0378">Hydrolase</keyword>
<dbReference type="Pfam" id="PF16113">
    <property type="entry name" value="ECH_2"/>
    <property type="match status" value="1"/>
</dbReference>
<proteinExistence type="predicted"/>
<name>A0ABT4JZ73_9GAMM</name>
<dbReference type="CDD" id="cd06558">
    <property type="entry name" value="crotonase-like"/>
    <property type="match status" value="1"/>
</dbReference>
<feature type="domain" description="Enoyl-CoA hydratase/isomerase" evidence="4">
    <location>
        <begin position="18"/>
        <end position="354"/>
    </location>
</feature>
<evidence type="ECO:0000313" key="5">
    <source>
        <dbReference type="EMBL" id="MCZ2723702.1"/>
    </source>
</evidence>
<dbReference type="EC" id="3.1.2.4" evidence="2"/>
<dbReference type="InterPro" id="IPR045004">
    <property type="entry name" value="ECH_dom"/>
</dbReference>